<accession>A0ABS2S4T9</accession>
<keyword evidence="4" id="KW-1185">Reference proteome</keyword>
<organism evidence="3 4">
    <name type="scientific">Saccharothrix algeriensis</name>
    <dbReference type="NCBI Taxonomy" id="173560"/>
    <lineage>
        <taxon>Bacteria</taxon>
        <taxon>Bacillati</taxon>
        <taxon>Actinomycetota</taxon>
        <taxon>Actinomycetes</taxon>
        <taxon>Pseudonocardiales</taxon>
        <taxon>Pseudonocardiaceae</taxon>
        <taxon>Saccharothrix</taxon>
    </lineage>
</organism>
<dbReference type="Proteomes" id="UP001195724">
    <property type="component" value="Unassembled WGS sequence"/>
</dbReference>
<feature type="transmembrane region" description="Helical" evidence="2">
    <location>
        <begin position="60"/>
        <end position="79"/>
    </location>
</feature>
<feature type="transmembrane region" description="Helical" evidence="2">
    <location>
        <begin position="33"/>
        <end position="53"/>
    </location>
</feature>
<evidence type="ECO:0000256" key="1">
    <source>
        <dbReference type="SAM" id="MobiDB-lite"/>
    </source>
</evidence>
<reference evidence="3 4" key="1">
    <citation type="submission" date="2021-01" db="EMBL/GenBank/DDBJ databases">
        <title>Sequencing the genomes of 1000 actinobacteria strains.</title>
        <authorList>
            <person name="Klenk H.-P."/>
        </authorList>
    </citation>
    <scope>NUCLEOTIDE SEQUENCE [LARGE SCALE GENOMIC DNA]</scope>
    <source>
        <strain evidence="3 4">DSM 44581</strain>
    </source>
</reference>
<evidence type="ECO:0000256" key="2">
    <source>
        <dbReference type="SAM" id="Phobius"/>
    </source>
</evidence>
<proteinExistence type="predicted"/>
<gene>
    <name evidence="3" type="ORF">JOE68_002101</name>
</gene>
<keyword evidence="2" id="KW-0812">Transmembrane</keyword>
<keyword evidence="2" id="KW-1133">Transmembrane helix</keyword>
<keyword evidence="2" id="KW-0472">Membrane</keyword>
<evidence type="ECO:0000313" key="4">
    <source>
        <dbReference type="Proteomes" id="UP001195724"/>
    </source>
</evidence>
<name>A0ABS2S4T9_9PSEU</name>
<feature type="compositionally biased region" description="Basic and acidic residues" evidence="1">
    <location>
        <begin position="1"/>
        <end position="11"/>
    </location>
</feature>
<protein>
    <recommendedName>
        <fullName evidence="5">Secreted protein</fullName>
    </recommendedName>
</protein>
<sequence>MPGTTAHHDEEIAMTTSDPAPCDPAPLVGLRAALIMTLAVLAGIGAGVLAALARYHPAEAVLVGCTATAAAAALFNWVIARR</sequence>
<feature type="region of interest" description="Disordered" evidence="1">
    <location>
        <begin position="1"/>
        <end position="20"/>
    </location>
</feature>
<evidence type="ECO:0008006" key="5">
    <source>
        <dbReference type="Google" id="ProtNLM"/>
    </source>
</evidence>
<dbReference type="EMBL" id="JAFBCL010000001">
    <property type="protein sequence ID" value="MBM7811236.1"/>
    <property type="molecule type" value="Genomic_DNA"/>
</dbReference>
<dbReference type="RefSeq" id="WP_204842096.1">
    <property type="nucleotide sequence ID" value="NZ_JAFBCL010000001.1"/>
</dbReference>
<comment type="caution">
    <text evidence="3">The sequence shown here is derived from an EMBL/GenBank/DDBJ whole genome shotgun (WGS) entry which is preliminary data.</text>
</comment>
<evidence type="ECO:0000313" key="3">
    <source>
        <dbReference type="EMBL" id="MBM7811236.1"/>
    </source>
</evidence>